<reference evidence="1 2" key="1">
    <citation type="submission" date="2019-03" db="EMBL/GenBank/DDBJ databases">
        <title>Genomic Encyclopedia of Type Strains, Phase IV (KMG-IV): sequencing the most valuable type-strain genomes for metagenomic binning, comparative biology and taxonomic classification.</title>
        <authorList>
            <person name="Goeker M."/>
        </authorList>
    </citation>
    <scope>NUCLEOTIDE SEQUENCE [LARGE SCALE GENOMIC DNA]</scope>
    <source>
        <strain evidence="1 2">DSM 21667</strain>
    </source>
</reference>
<sequence length="462" mass="48901">MKPNRRDFLRGCVHAALGGVSAYSALGSLGLLNAAMAAGTGTIFPDYKALVCVFLHGGNDSFNTVVPRDSSHHAVYAASRGALALPRQDLIAIDPLPDGLPGDTAQYGLHPQMSALAGLFNGGQAGIVANVGTLVYPTTQQQYQQGTVALPPQLFSHEDQANIWQTSRPDNANAAGWGGRIADLLHSGNPNQAQSMLVSLESQALFQRGDVVNQYVMSSYGVEEIGYLDSWGNDAGVTAFNALRQGGTQRHVFERAYATALNSSITNYEAIGAALNTAGDVGTAFPNSRLGNQLHMVARLIKARNVLNLRRQIFFVSLGGFDTHGSQQAVHPGLLGDLSQSLKAFYDATVELNLGNSVTAFTASDFGRTVSINGDGTDHGWGGHHFVVGGAVRGRRFYGRMPSLAQAGNPDDAGYGQLIPTIAVDQYAATLARWFGLGESGIDDVLPNLGHFASRDIGFVTI</sequence>
<organism evidence="1 2">
    <name type="scientific">Tahibacter aquaticus</name>
    <dbReference type="NCBI Taxonomy" id="520092"/>
    <lineage>
        <taxon>Bacteria</taxon>
        <taxon>Pseudomonadati</taxon>
        <taxon>Pseudomonadota</taxon>
        <taxon>Gammaproteobacteria</taxon>
        <taxon>Lysobacterales</taxon>
        <taxon>Rhodanobacteraceae</taxon>
        <taxon>Tahibacter</taxon>
    </lineage>
</organism>
<dbReference type="Pfam" id="PF07394">
    <property type="entry name" value="DUF1501"/>
    <property type="match status" value="1"/>
</dbReference>
<evidence type="ECO:0000313" key="1">
    <source>
        <dbReference type="EMBL" id="TDR48480.1"/>
    </source>
</evidence>
<dbReference type="RefSeq" id="WP_133816606.1">
    <property type="nucleotide sequence ID" value="NZ_SNZH01000001.1"/>
</dbReference>
<proteinExistence type="predicted"/>
<dbReference type="InterPro" id="IPR006311">
    <property type="entry name" value="TAT_signal"/>
</dbReference>
<dbReference type="InterPro" id="IPR010869">
    <property type="entry name" value="DUF1501"/>
</dbReference>
<gene>
    <name evidence="1" type="ORF">DFR29_101100</name>
</gene>
<dbReference type="EMBL" id="SNZH01000001">
    <property type="protein sequence ID" value="TDR48480.1"/>
    <property type="molecule type" value="Genomic_DNA"/>
</dbReference>
<dbReference type="PANTHER" id="PTHR43737">
    <property type="entry name" value="BLL7424 PROTEIN"/>
    <property type="match status" value="1"/>
</dbReference>
<dbReference type="OrthoDB" id="9779968at2"/>
<accession>A0A4R6Z9B3</accession>
<name>A0A4R6Z9B3_9GAMM</name>
<keyword evidence="2" id="KW-1185">Reference proteome</keyword>
<evidence type="ECO:0000313" key="2">
    <source>
        <dbReference type="Proteomes" id="UP000295293"/>
    </source>
</evidence>
<dbReference type="PROSITE" id="PS51318">
    <property type="entry name" value="TAT"/>
    <property type="match status" value="1"/>
</dbReference>
<dbReference type="AlphaFoldDB" id="A0A4R6Z9B3"/>
<dbReference type="PANTHER" id="PTHR43737:SF1">
    <property type="entry name" value="DUF1501 DOMAIN-CONTAINING PROTEIN"/>
    <property type="match status" value="1"/>
</dbReference>
<protein>
    <submittedName>
        <fullName evidence="1">Uncharacterized protein (DUF1501 family)</fullName>
    </submittedName>
</protein>
<comment type="caution">
    <text evidence="1">The sequence shown here is derived from an EMBL/GenBank/DDBJ whole genome shotgun (WGS) entry which is preliminary data.</text>
</comment>
<dbReference type="Proteomes" id="UP000295293">
    <property type="component" value="Unassembled WGS sequence"/>
</dbReference>